<evidence type="ECO:0000313" key="1">
    <source>
        <dbReference type="EMBL" id="OJI92446.1"/>
    </source>
</evidence>
<dbReference type="EMBL" id="MLCB01000182">
    <property type="protein sequence ID" value="OJI92446.1"/>
    <property type="molecule type" value="Genomic_DNA"/>
</dbReference>
<comment type="caution">
    <text evidence="1">The sequence shown here is derived from an EMBL/GenBank/DDBJ whole genome shotgun (WGS) entry which is preliminary data.</text>
</comment>
<protein>
    <submittedName>
        <fullName evidence="1">Uncharacterized protein</fullName>
    </submittedName>
</protein>
<evidence type="ECO:0000313" key="2">
    <source>
        <dbReference type="Proteomes" id="UP000184514"/>
    </source>
</evidence>
<dbReference type="AlphaFoldDB" id="A0A1L9NT13"/>
<name>A0A1L9NT13_9RHOB</name>
<reference evidence="1 2" key="1">
    <citation type="submission" date="2016-10" db="EMBL/GenBank/DDBJ databases">
        <title>Genome sequence of Planktotalea frisia SH6-1.</title>
        <authorList>
            <person name="Poehlein A."/>
            <person name="Bakenhus I."/>
            <person name="Voget S."/>
            <person name="Brinkhoff T."/>
            <person name="Simon M."/>
        </authorList>
    </citation>
    <scope>NUCLEOTIDE SEQUENCE [LARGE SCALE GENOMIC DNA]</scope>
    <source>
        <strain evidence="1 2">SH6-1</strain>
    </source>
</reference>
<dbReference type="Proteomes" id="UP000184514">
    <property type="component" value="Unassembled WGS sequence"/>
</dbReference>
<accession>A0A1L9NT13</accession>
<organism evidence="1 2">
    <name type="scientific">Planktotalea frisia</name>
    <dbReference type="NCBI Taxonomy" id="696762"/>
    <lineage>
        <taxon>Bacteria</taxon>
        <taxon>Pseudomonadati</taxon>
        <taxon>Pseudomonadota</taxon>
        <taxon>Alphaproteobacteria</taxon>
        <taxon>Rhodobacterales</taxon>
        <taxon>Paracoccaceae</taxon>
        <taxon>Planktotalea</taxon>
    </lineage>
</organism>
<sequence>MGKIQVNHRIVALDPSPARAAVYIDTARSRLRSSMNPALELQSHLP</sequence>
<gene>
    <name evidence="1" type="ORF">PFRI_33370</name>
</gene>
<proteinExistence type="predicted"/>
<keyword evidence="2" id="KW-1185">Reference proteome</keyword>